<proteinExistence type="predicted"/>
<dbReference type="InterPro" id="IPR000157">
    <property type="entry name" value="TIR_dom"/>
</dbReference>
<evidence type="ECO:0000313" key="2">
    <source>
        <dbReference type="EMBL" id="SJM91156.1"/>
    </source>
</evidence>
<evidence type="ECO:0000259" key="1">
    <source>
        <dbReference type="PROSITE" id="PS51534"/>
    </source>
</evidence>
<dbReference type="SUPFAM" id="SSF52200">
    <property type="entry name" value="Toll/Interleukin receptor TIR domain"/>
    <property type="match status" value="1"/>
</dbReference>
<dbReference type="InterPro" id="IPR013568">
    <property type="entry name" value="SEFIR_dom"/>
</dbReference>
<sequence length="364" mass="42274">MLVYYSGKGLWFSVDEVYLRKTWNEFIKWKKNNQPTREWDEHSKDEWLKYYAAESEYKKNMPVPKYEVIEDEIRIISDGLFCGNLNPYIDYYPEPADVRAVFKLKAWDEKELRYKREVTVRTLLPCKHPDSDRSGFCFQLDEPCTFTSSDIVPDIALLEVVANSDGADITHKLKSEDIQEGVTDISILPPQYKSIQQSVNGAFTPQPPRVFISYSWDNNSHKDWVRYFADELIKNGIETILDQYDLGFGNDKFLFMESSVREADAVLCICTPSYVKKSNERSSGVGTETSLITPQFFSRMSEKKQFIPIVRKADDVALMPDYLSALIFVDFRNDADFSSQIEQLLRHLYKKPKLQKPSIGSRPF</sequence>
<dbReference type="PROSITE" id="PS51534">
    <property type="entry name" value="SEFIR"/>
    <property type="match status" value="1"/>
</dbReference>
<keyword evidence="3" id="KW-1185">Reference proteome</keyword>
<dbReference type="EMBL" id="FUKJ01000122">
    <property type="protein sequence ID" value="SJM91156.1"/>
    <property type="molecule type" value="Genomic_DNA"/>
</dbReference>
<dbReference type="RefSeq" id="WP_087146416.1">
    <property type="nucleotide sequence ID" value="NZ_FUKJ01000122.1"/>
</dbReference>
<accession>A0A1R4H4P5</accession>
<dbReference type="AlphaFoldDB" id="A0A1R4H4P5"/>
<name>A0A1R4H4P5_9GAMM</name>
<organism evidence="2 3">
    <name type="scientific">Crenothrix polyspora</name>
    <dbReference type="NCBI Taxonomy" id="360316"/>
    <lineage>
        <taxon>Bacteria</taxon>
        <taxon>Pseudomonadati</taxon>
        <taxon>Pseudomonadota</taxon>
        <taxon>Gammaproteobacteria</taxon>
        <taxon>Methylococcales</taxon>
        <taxon>Crenotrichaceae</taxon>
        <taxon>Crenothrix</taxon>
    </lineage>
</organism>
<dbReference type="OrthoDB" id="5149141at2"/>
<dbReference type="GO" id="GO:0007165">
    <property type="term" value="P:signal transduction"/>
    <property type="evidence" value="ECO:0007669"/>
    <property type="project" value="InterPro"/>
</dbReference>
<dbReference type="Proteomes" id="UP000195442">
    <property type="component" value="Unassembled WGS sequence"/>
</dbReference>
<feature type="domain" description="SEFIR" evidence="1">
    <location>
        <begin position="207"/>
        <end position="340"/>
    </location>
</feature>
<protein>
    <recommendedName>
        <fullName evidence="1">SEFIR domain-containing protein</fullName>
    </recommendedName>
</protein>
<dbReference type="InterPro" id="IPR035897">
    <property type="entry name" value="Toll_tir_struct_dom_sf"/>
</dbReference>
<gene>
    <name evidence="2" type="ORF">CRENPOLYSF2_2080006</name>
</gene>
<dbReference type="Pfam" id="PF13676">
    <property type="entry name" value="TIR_2"/>
    <property type="match status" value="1"/>
</dbReference>
<dbReference type="Gene3D" id="3.40.50.10140">
    <property type="entry name" value="Toll/interleukin-1 receptor homology (TIR) domain"/>
    <property type="match status" value="1"/>
</dbReference>
<reference evidence="3" key="1">
    <citation type="submission" date="2017-02" db="EMBL/GenBank/DDBJ databases">
        <authorList>
            <person name="Daims H."/>
        </authorList>
    </citation>
    <scope>NUCLEOTIDE SEQUENCE [LARGE SCALE GENOMIC DNA]</scope>
</reference>
<evidence type="ECO:0000313" key="3">
    <source>
        <dbReference type="Proteomes" id="UP000195442"/>
    </source>
</evidence>